<keyword evidence="3" id="KW-1185">Reference proteome</keyword>
<accession>A0A9Q1EB04</accession>
<protein>
    <submittedName>
        <fullName evidence="2">Uncharacterized protein</fullName>
    </submittedName>
</protein>
<evidence type="ECO:0000256" key="1">
    <source>
        <dbReference type="SAM" id="MobiDB-lite"/>
    </source>
</evidence>
<gene>
    <name evidence="2" type="ORF">SKAU_G00388510</name>
</gene>
<dbReference type="EMBL" id="JAINUF010000020">
    <property type="protein sequence ID" value="KAJ8335509.1"/>
    <property type="molecule type" value="Genomic_DNA"/>
</dbReference>
<name>A0A9Q1EB04_SYNKA</name>
<sequence>MGSLMRGDGVGERDAVCPGRRGKRPRAPLLLSPQVIAVDSPIRRELEIRKEAGCSSALTSFRDPSEPNDGT</sequence>
<organism evidence="2 3">
    <name type="scientific">Synaphobranchus kaupii</name>
    <name type="common">Kaup's arrowtooth eel</name>
    <dbReference type="NCBI Taxonomy" id="118154"/>
    <lineage>
        <taxon>Eukaryota</taxon>
        <taxon>Metazoa</taxon>
        <taxon>Chordata</taxon>
        <taxon>Craniata</taxon>
        <taxon>Vertebrata</taxon>
        <taxon>Euteleostomi</taxon>
        <taxon>Actinopterygii</taxon>
        <taxon>Neopterygii</taxon>
        <taxon>Teleostei</taxon>
        <taxon>Anguilliformes</taxon>
        <taxon>Synaphobranchidae</taxon>
        <taxon>Synaphobranchus</taxon>
    </lineage>
</organism>
<reference evidence="2" key="1">
    <citation type="journal article" date="2023" name="Science">
        <title>Genome structures resolve the early diversification of teleost fishes.</title>
        <authorList>
            <person name="Parey E."/>
            <person name="Louis A."/>
            <person name="Montfort J."/>
            <person name="Bouchez O."/>
            <person name="Roques C."/>
            <person name="Iampietro C."/>
            <person name="Lluch J."/>
            <person name="Castinel A."/>
            <person name="Donnadieu C."/>
            <person name="Desvignes T."/>
            <person name="Floi Bucao C."/>
            <person name="Jouanno E."/>
            <person name="Wen M."/>
            <person name="Mejri S."/>
            <person name="Dirks R."/>
            <person name="Jansen H."/>
            <person name="Henkel C."/>
            <person name="Chen W.J."/>
            <person name="Zahm M."/>
            <person name="Cabau C."/>
            <person name="Klopp C."/>
            <person name="Thompson A.W."/>
            <person name="Robinson-Rechavi M."/>
            <person name="Braasch I."/>
            <person name="Lecointre G."/>
            <person name="Bobe J."/>
            <person name="Postlethwait J.H."/>
            <person name="Berthelot C."/>
            <person name="Roest Crollius H."/>
            <person name="Guiguen Y."/>
        </authorList>
    </citation>
    <scope>NUCLEOTIDE SEQUENCE</scope>
    <source>
        <strain evidence="2">WJC10195</strain>
    </source>
</reference>
<comment type="caution">
    <text evidence="2">The sequence shown here is derived from an EMBL/GenBank/DDBJ whole genome shotgun (WGS) entry which is preliminary data.</text>
</comment>
<evidence type="ECO:0000313" key="3">
    <source>
        <dbReference type="Proteomes" id="UP001152622"/>
    </source>
</evidence>
<evidence type="ECO:0000313" key="2">
    <source>
        <dbReference type="EMBL" id="KAJ8335509.1"/>
    </source>
</evidence>
<feature type="region of interest" description="Disordered" evidence="1">
    <location>
        <begin position="1"/>
        <end position="28"/>
    </location>
</feature>
<proteinExistence type="predicted"/>
<dbReference type="AlphaFoldDB" id="A0A9Q1EB04"/>
<dbReference type="Proteomes" id="UP001152622">
    <property type="component" value="Chromosome 20"/>
</dbReference>